<feature type="domain" description="FAS1" evidence="15">
    <location>
        <begin position="1777"/>
        <end position="1918"/>
    </location>
</feature>
<dbReference type="GO" id="GO:0016020">
    <property type="term" value="C:membrane"/>
    <property type="evidence" value="ECO:0007669"/>
    <property type="project" value="UniProtKB-SubCell"/>
</dbReference>
<feature type="disulfide bond" evidence="10">
    <location>
        <begin position="249"/>
        <end position="266"/>
    </location>
</feature>
<keyword evidence="8" id="KW-0325">Glycoprotein</keyword>
<evidence type="ECO:0000256" key="12">
    <source>
        <dbReference type="SAM" id="MobiDB-lite"/>
    </source>
</evidence>
<feature type="disulfide bond" evidence="10">
    <location>
        <begin position="2025"/>
        <end position="2034"/>
    </location>
</feature>
<dbReference type="SMART" id="SM00181">
    <property type="entry name" value="EGF"/>
    <property type="match status" value="23"/>
</dbReference>
<accession>A0A6G1QS56</accession>
<feature type="region of interest" description="Disordered" evidence="12">
    <location>
        <begin position="2563"/>
        <end position="2613"/>
    </location>
</feature>
<dbReference type="FunFam" id="2.30.180.10:FF:000017">
    <property type="entry name" value="Stabilin 2"/>
    <property type="match status" value="1"/>
</dbReference>
<keyword evidence="9" id="KW-0424">Laminin EGF-like domain</keyword>
<keyword evidence="3 13" id="KW-0812">Transmembrane</keyword>
<evidence type="ECO:0000256" key="7">
    <source>
        <dbReference type="ARBA" id="ARBA00023170"/>
    </source>
</evidence>
<dbReference type="SUPFAM" id="SSF57196">
    <property type="entry name" value="EGF/Laminin"/>
    <property type="match status" value="1"/>
</dbReference>
<dbReference type="Gene3D" id="2.30.180.10">
    <property type="entry name" value="FAS1 domain"/>
    <property type="match status" value="7"/>
</dbReference>
<feature type="disulfide bond" evidence="10">
    <location>
        <begin position="1409"/>
        <end position="1418"/>
    </location>
</feature>
<feature type="domain" description="EGF-like" evidence="14">
    <location>
        <begin position="154"/>
        <end position="194"/>
    </location>
</feature>
<name>A0A6G1QS56_CHAAH</name>
<dbReference type="InterPro" id="IPR016186">
    <property type="entry name" value="C-type_lectin-like/link_sf"/>
</dbReference>
<feature type="domain" description="EGF-like" evidence="14">
    <location>
        <begin position="2160"/>
        <end position="2202"/>
    </location>
</feature>
<dbReference type="GO" id="GO:0005509">
    <property type="term" value="F:calcium ion binding"/>
    <property type="evidence" value="ECO:0007669"/>
    <property type="project" value="InterPro"/>
</dbReference>
<dbReference type="InterPro" id="IPR000782">
    <property type="entry name" value="FAS1_domain"/>
</dbReference>
<evidence type="ECO:0000256" key="3">
    <source>
        <dbReference type="ARBA" id="ARBA00022692"/>
    </source>
</evidence>
<feature type="domain" description="EGF-like" evidence="14">
    <location>
        <begin position="2119"/>
        <end position="2159"/>
    </location>
</feature>
<dbReference type="SUPFAM" id="SSF82153">
    <property type="entry name" value="FAS1 domain"/>
    <property type="match status" value="7"/>
</dbReference>
<dbReference type="PROSITE" id="PS50963">
    <property type="entry name" value="LINK_2"/>
    <property type="match status" value="1"/>
</dbReference>
<protein>
    <submittedName>
        <fullName evidence="17">Stabilin-2 FAS1 EGF-like and X-link domain-containing adhesion molecule 2</fullName>
    </submittedName>
</protein>
<keyword evidence="6 10" id="KW-1015">Disulfide bond</keyword>
<evidence type="ECO:0000256" key="10">
    <source>
        <dbReference type="PROSITE-ProRule" id="PRU00076"/>
    </source>
</evidence>
<comment type="subcellular location">
    <subcellularLocation>
        <location evidence="1">Membrane</location>
        <topology evidence="1">Single-pass type I membrane protein</topology>
    </subcellularLocation>
</comment>
<dbReference type="SMART" id="SM00180">
    <property type="entry name" value="EGF_Lam"/>
    <property type="match status" value="5"/>
</dbReference>
<dbReference type="Gene3D" id="2.10.25.10">
    <property type="entry name" value="Laminin"/>
    <property type="match status" value="12"/>
</dbReference>
<evidence type="ECO:0000256" key="4">
    <source>
        <dbReference type="ARBA" id="ARBA00022989"/>
    </source>
</evidence>
<feature type="domain" description="EGF-like" evidence="14">
    <location>
        <begin position="1551"/>
        <end position="1592"/>
    </location>
</feature>
<dbReference type="PROSITE" id="PS50213">
    <property type="entry name" value="FAS1"/>
    <property type="match status" value="7"/>
</dbReference>
<feature type="disulfide bond" evidence="10">
    <location>
        <begin position="808"/>
        <end position="817"/>
    </location>
</feature>
<evidence type="ECO:0000256" key="13">
    <source>
        <dbReference type="SAM" id="Phobius"/>
    </source>
</evidence>
<dbReference type="FunFam" id="2.10.25.10:FF:000040">
    <property type="entry name" value="Stabilin 2"/>
    <property type="match status" value="6"/>
</dbReference>
<dbReference type="InterPro" id="IPR001881">
    <property type="entry name" value="EGF-like_Ca-bd_dom"/>
</dbReference>
<dbReference type="PANTHER" id="PTHR24038">
    <property type="entry name" value="STABILIN"/>
    <property type="match status" value="1"/>
</dbReference>
<proteinExistence type="predicted"/>
<dbReference type="InterPro" id="IPR036378">
    <property type="entry name" value="FAS1_dom_sf"/>
</dbReference>
<feature type="domain" description="EGF-like" evidence="14">
    <location>
        <begin position="1426"/>
        <end position="1463"/>
    </location>
</feature>
<dbReference type="Gene3D" id="3.10.100.10">
    <property type="entry name" value="Mannose-Binding Protein A, subunit A"/>
    <property type="match status" value="1"/>
</dbReference>
<dbReference type="FunFam" id="3.10.100.10:FF:000001">
    <property type="entry name" value="Hyaluronan proteoglycan link protein 1"/>
    <property type="match status" value="1"/>
</dbReference>
<evidence type="ECO:0000259" key="14">
    <source>
        <dbReference type="PROSITE" id="PS50026"/>
    </source>
</evidence>
<keyword evidence="18" id="KW-1185">Reference proteome</keyword>
<evidence type="ECO:0000256" key="6">
    <source>
        <dbReference type="ARBA" id="ARBA00023157"/>
    </source>
</evidence>
<feature type="domain" description="EGF-like" evidence="14">
    <location>
        <begin position="868"/>
        <end position="908"/>
    </location>
</feature>
<evidence type="ECO:0000259" key="15">
    <source>
        <dbReference type="PROSITE" id="PS50213"/>
    </source>
</evidence>
<dbReference type="PROSITE" id="PS01241">
    <property type="entry name" value="LINK_1"/>
    <property type="match status" value="1"/>
</dbReference>
<feature type="domain" description="FAS1" evidence="15">
    <location>
        <begin position="1035"/>
        <end position="1163"/>
    </location>
</feature>
<feature type="transmembrane region" description="Helical" evidence="13">
    <location>
        <begin position="2499"/>
        <end position="2523"/>
    </location>
</feature>
<feature type="domain" description="FAS1" evidence="15">
    <location>
        <begin position="1170"/>
        <end position="1297"/>
    </location>
</feature>
<dbReference type="PROSITE" id="PS00022">
    <property type="entry name" value="EGF_1"/>
    <property type="match status" value="7"/>
</dbReference>
<keyword evidence="2 10" id="KW-0245">EGF-like domain</keyword>
<feature type="domain" description="Link" evidence="16">
    <location>
        <begin position="2235"/>
        <end position="2328"/>
    </location>
</feature>
<feature type="disulfide bond" evidence="10">
    <location>
        <begin position="228"/>
        <end position="237"/>
    </location>
</feature>
<dbReference type="InterPro" id="IPR000742">
    <property type="entry name" value="EGF"/>
</dbReference>
<evidence type="ECO:0000313" key="17">
    <source>
        <dbReference type="EMBL" id="KAF3705385.1"/>
    </source>
</evidence>
<feature type="disulfide bond" evidence="11">
    <location>
        <begin position="2281"/>
        <end position="2302"/>
    </location>
</feature>
<dbReference type="PROSITE" id="PS01186">
    <property type="entry name" value="EGF_2"/>
    <property type="match status" value="14"/>
</dbReference>
<feature type="domain" description="EGF-like" evidence="14">
    <location>
        <begin position="2042"/>
        <end position="2079"/>
    </location>
</feature>
<reference evidence="18" key="2">
    <citation type="submission" date="2019-02" db="EMBL/GenBank/DDBJ databases">
        <title>Opniocepnalus argus Var Kimnra genome.</title>
        <authorList>
            <person name="Zhou C."/>
            <person name="Xiao S."/>
        </authorList>
    </citation>
    <scope>NUCLEOTIDE SEQUENCE [LARGE SCALE GENOMIC DNA]</scope>
</reference>
<feature type="disulfide bond" evidence="10">
    <location>
        <begin position="184"/>
        <end position="193"/>
    </location>
</feature>
<comment type="caution">
    <text evidence="10">Lacks conserved residue(s) required for the propagation of feature annotation.</text>
</comment>
<feature type="domain" description="FAS1" evidence="15">
    <location>
        <begin position="2348"/>
        <end position="2484"/>
    </location>
</feature>
<feature type="disulfide bond" evidence="10">
    <location>
        <begin position="1434"/>
        <end position="1451"/>
    </location>
</feature>
<dbReference type="PANTHER" id="PTHR24038:SF0">
    <property type="entry name" value="STABILIN-2"/>
    <property type="match status" value="1"/>
</dbReference>
<dbReference type="Pfam" id="PF24887">
    <property type="entry name" value="EGF_STAB1-2"/>
    <property type="match status" value="2"/>
</dbReference>
<dbReference type="SUPFAM" id="SSF56436">
    <property type="entry name" value="C-type lectin-like"/>
    <property type="match status" value="1"/>
</dbReference>
<feature type="domain" description="EGF-like" evidence="14">
    <location>
        <begin position="1381"/>
        <end position="1419"/>
    </location>
</feature>
<dbReference type="Pfam" id="PF12947">
    <property type="entry name" value="EGF_3"/>
    <property type="match status" value="9"/>
</dbReference>
<dbReference type="InterPro" id="IPR000538">
    <property type="entry name" value="Link_dom"/>
</dbReference>
<dbReference type="InterPro" id="IPR024731">
    <property type="entry name" value="NELL2-like_EGF"/>
</dbReference>
<dbReference type="PRINTS" id="PR00011">
    <property type="entry name" value="EGFLAMININ"/>
</dbReference>
<dbReference type="Pfam" id="PF02469">
    <property type="entry name" value="Fasciclin"/>
    <property type="match status" value="7"/>
</dbReference>
<feature type="domain" description="EGF-like" evidence="14">
    <location>
        <begin position="952"/>
        <end position="994"/>
    </location>
</feature>
<evidence type="ECO:0000259" key="16">
    <source>
        <dbReference type="PROSITE" id="PS50963"/>
    </source>
</evidence>
<keyword evidence="5 13" id="KW-0472">Membrane</keyword>
<dbReference type="PROSITE" id="PS50026">
    <property type="entry name" value="EGF_3"/>
    <property type="match status" value="17"/>
</dbReference>
<feature type="domain" description="EGF-like" evidence="14">
    <location>
        <begin position="240"/>
        <end position="280"/>
    </location>
</feature>
<gene>
    <name evidence="17" type="ORF">EXN66_Car021076</name>
</gene>
<evidence type="ECO:0000256" key="8">
    <source>
        <dbReference type="ARBA" id="ARBA00023180"/>
    </source>
</evidence>
<dbReference type="InterPro" id="IPR056806">
    <property type="entry name" value="EGF_STAB1-2"/>
</dbReference>
<dbReference type="Pfam" id="PF00193">
    <property type="entry name" value="Xlink"/>
    <property type="match status" value="1"/>
</dbReference>
<evidence type="ECO:0000256" key="2">
    <source>
        <dbReference type="ARBA" id="ARBA00022536"/>
    </source>
</evidence>
<keyword evidence="7" id="KW-0675">Receptor</keyword>
<organism evidence="17 18">
    <name type="scientific">Channa argus</name>
    <name type="common">Northern snakehead</name>
    <name type="synonym">Ophicephalus argus</name>
    <dbReference type="NCBI Taxonomy" id="215402"/>
    <lineage>
        <taxon>Eukaryota</taxon>
        <taxon>Metazoa</taxon>
        <taxon>Chordata</taxon>
        <taxon>Craniata</taxon>
        <taxon>Vertebrata</taxon>
        <taxon>Euteleostomi</taxon>
        <taxon>Actinopterygii</taxon>
        <taxon>Neopterygii</taxon>
        <taxon>Teleostei</taxon>
        <taxon>Neoteleostei</taxon>
        <taxon>Acanthomorphata</taxon>
        <taxon>Anabantaria</taxon>
        <taxon>Anabantiformes</taxon>
        <taxon>Channoidei</taxon>
        <taxon>Channidae</taxon>
        <taxon>Channa</taxon>
    </lineage>
</organism>
<evidence type="ECO:0000256" key="5">
    <source>
        <dbReference type="ARBA" id="ARBA00023136"/>
    </source>
</evidence>
<dbReference type="SMART" id="SM00554">
    <property type="entry name" value="FAS1"/>
    <property type="match status" value="7"/>
</dbReference>
<feature type="domain" description="EGF-like" evidence="14">
    <location>
        <begin position="909"/>
        <end position="951"/>
    </location>
</feature>
<feature type="domain" description="EGF-like" evidence="14">
    <location>
        <begin position="778"/>
        <end position="818"/>
    </location>
</feature>
<evidence type="ECO:0000256" key="1">
    <source>
        <dbReference type="ARBA" id="ARBA00004479"/>
    </source>
</evidence>
<feature type="domain" description="FAS1" evidence="15">
    <location>
        <begin position="558"/>
        <end position="692"/>
    </location>
</feature>
<reference evidence="17 18" key="1">
    <citation type="submission" date="2019-02" db="EMBL/GenBank/DDBJ databases">
        <title>Opniocepnalus argus genome.</title>
        <authorList>
            <person name="Zhou C."/>
            <person name="Xiao S."/>
        </authorList>
    </citation>
    <scope>NUCLEOTIDE SEQUENCE [LARGE SCALE GENOMIC DNA]</scope>
    <source>
        <strain evidence="17">OARG1902GOOAL</strain>
        <tissue evidence="17">Muscle</tissue>
    </source>
</reference>
<feature type="domain" description="EGF-like" evidence="14">
    <location>
        <begin position="201"/>
        <end position="238"/>
    </location>
</feature>
<feature type="domain" description="EGF-like" evidence="14">
    <location>
        <begin position="365"/>
        <end position="404"/>
    </location>
</feature>
<dbReference type="Proteomes" id="UP000503349">
    <property type="component" value="Chromosome 21"/>
</dbReference>
<dbReference type="PROSITE" id="PS01248">
    <property type="entry name" value="EGF_LAM_1"/>
    <property type="match status" value="1"/>
</dbReference>
<dbReference type="InterPro" id="IPR016187">
    <property type="entry name" value="CTDL_fold"/>
</dbReference>
<evidence type="ECO:0000313" key="18">
    <source>
        <dbReference type="Proteomes" id="UP000503349"/>
    </source>
</evidence>
<dbReference type="OrthoDB" id="286301at2759"/>
<feature type="disulfide bond" evidence="10">
    <location>
        <begin position="2069"/>
        <end position="2078"/>
    </location>
</feature>
<feature type="disulfide bond" evidence="10">
    <location>
        <begin position="209"/>
        <end position="226"/>
    </location>
</feature>
<dbReference type="GO" id="GO:0005540">
    <property type="term" value="F:hyaluronic acid binding"/>
    <property type="evidence" value="ECO:0007669"/>
    <property type="project" value="InterPro"/>
</dbReference>
<dbReference type="Gene3D" id="2.170.300.10">
    <property type="entry name" value="Tie2 ligand-binding domain superfamily"/>
    <property type="match status" value="2"/>
</dbReference>
<evidence type="ECO:0000256" key="11">
    <source>
        <dbReference type="PROSITE-ProRule" id="PRU00323"/>
    </source>
</evidence>
<dbReference type="FunFam" id="2.30.180.10:FF:000005">
    <property type="entry name" value="Stabilin 2"/>
    <property type="match status" value="1"/>
</dbReference>
<dbReference type="EMBL" id="CM015732">
    <property type="protein sequence ID" value="KAF3705385.1"/>
    <property type="molecule type" value="Genomic_DNA"/>
</dbReference>
<feature type="disulfide bond" evidence="11">
    <location>
        <begin position="2257"/>
        <end position="2326"/>
    </location>
</feature>
<dbReference type="InterPro" id="IPR002049">
    <property type="entry name" value="LE_dom"/>
</dbReference>
<feature type="domain" description="EGF-like" evidence="14">
    <location>
        <begin position="281"/>
        <end position="320"/>
    </location>
</feature>
<evidence type="ECO:0000256" key="9">
    <source>
        <dbReference type="ARBA" id="ARBA00023292"/>
    </source>
</evidence>
<feature type="domain" description="FAS1" evidence="15">
    <location>
        <begin position="410"/>
        <end position="546"/>
    </location>
</feature>
<feature type="domain" description="EGF-like" evidence="14">
    <location>
        <begin position="1470"/>
        <end position="1508"/>
    </location>
</feature>
<keyword evidence="4 13" id="KW-1133">Transmembrane helix</keyword>
<dbReference type="SMART" id="SM00179">
    <property type="entry name" value="EGF_CA"/>
    <property type="match status" value="5"/>
</dbReference>
<feature type="domain" description="FAS1" evidence="15">
    <location>
        <begin position="1634"/>
        <end position="1764"/>
    </location>
</feature>
<feature type="domain" description="EGF-like" evidence="14">
    <location>
        <begin position="1995"/>
        <end position="2035"/>
    </location>
</feature>
<feature type="disulfide bond" evidence="10">
    <location>
        <begin position="1453"/>
        <end position="1462"/>
    </location>
</feature>
<dbReference type="GO" id="GO:0007155">
    <property type="term" value="P:cell adhesion"/>
    <property type="evidence" value="ECO:0007669"/>
    <property type="project" value="InterPro"/>
</dbReference>
<feature type="region of interest" description="Disordered" evidence="12">
    <location>
        <begin position="17"/>
        <end position="40"/>
    </location>
</feature>
<dbReference type="SMART" id="SM00445">
    <property type="entry name" value="LINK"/>
    <property type="match status" value="1"/>
</dbReference>
<dbReference type="FunFam" id="2.30.180.10:FF:000018">
    <property type="entry name" value="Stabilin 2"/>
    <property type="match status" value="1"/>
</dbReference>
<sequence>MTCTPVNKLCQHFSLSSRKHTEEEEEEERLKRAGQEEPGPVCDRTRTGDMKCCQMAKLLQVSLMMMMIKGSAAAKQNFCSNSTVLRTRTSCHACSVSSLIPCPSGFKQTPGSTAKDCSYYIRTISMKLPISGCSFECYKEEEVKSCCPGYWGQDCVECPDGADRPCSNRGVCSDGLGGNGTCTCQVGFAGTACEDCAPARYGPFCSSVCSCIHGLCDSGVSGNGRCTCFSGYSGPNCDRELPECSVLSCQQNARCMEEALTGQLVCQCLPGYWKSGDQCLSINPCLRNICHVHASCVHTGPNQHLCTCHEGYSGDGRVCMAIDPCQTNRGGCSAESSTCVYDGPGKSHCECLPGFENLLNGVCSMKDSCRLDSCHQNANCTSVGPGRVECTCLEGFIGNGKVCYGNIMQRLNDLNTEPGGQWSNQLSNAITLFGSLSWPLQNLGPFTVFVPINKGFRGTSVRSLTADQTKAKYLCKMHLVAGVMPFDTLKKTDIFYTLTGKSAETDMSDGESQTKIRIHGSRKKGAIVQSDVIASNGMIHIINKLMDSISPTVESDTDENLMRIISNYGKFDKLKDLLQKTGLASVLDLPGPITVFAPCSSAFDDMTDGHLQYLSSAEGHSKLVELLRNHIIPSITLDVYNAVSSPRLVTMANQVLSINVTENGQILVNGAAVLEAAVEAKNGRLYVVDRVLIPPSIEPVLPHRCDKTESQIIKGECVSCSKGSQCSSGVYTGSSSFGCTYTLHMGRSDLKIKATGCSPLCNVTVMTPACCKGFYGPDCSPCPGGYQTPCSGHGQCMEGMGENGSCICDKNFSGSRCQYCSSSSKYGPNCDRTCPCVHGKCENRPDSDGRCKLDSCQMGFTGQFCDRQTAACGAQAEFCHAHADCDFNLGGPRCVCKPGYQGDGITCVESDPCAPPLRGGCSVNAKCIKTGPGTHSCQCLIGWREDGDECQPINNCDAPDGGGCHPNATCIYVGPGQSDCSCKPGFKGNGRDCEAVNPCVTVDGGCHYLASCQLLSSQWICVCDQGYAGNGQICYGTVEQELMVLPEASEFITWMTISGLSQSLLEQNITLLVPSTAAISKMSSEDKDFWTTKGNLPSLIRNHMIPATYPLPSLSKISSVTSLLKTTLPVSTDNELTAVDGATITTSDVPATNGLIHVIDKVLVPDRKLSEGLLAMLALTPEFSLFRTYLIVYNLTDEIEQAPEFTVFAPTDDAIKDYLRKMAATALDVNTTRYHVVAKRLLEVDLQHGGYKQTLLGFSFQLGIYPRDGKLFVNDAQLKSSNILTGNGVIHGMSAVLQINRNRCDEATYQKVMGTCVDCFLKQSKACPNNSVPDTSLRSKKCMYVRMFEEERLFTVGCRSTCIQRNIVPRCCGGFFGEHCEPCPGPKGQPCFGNGVCLDGTNGTGVCRCNGGFSGTACETCQRGKYGVHCDQDCGCQNGRCSEGVKGDGTCECDVGWRGVLCAEKIESKADELCGSVKCHTSANCLIRPSGPQCLCAAGFEGNGTFCQAIDLCLLDNGGCSLYAVCKRTRPGRRDCVCNSGYSGDGLVCVEINPCLEENGGCHINAECVHLGPNKTSCICREGYAGDGNSCEMINLCRKRNGGCHQLAKCNMTGPGTVSCTCMGSVVGDGVTCKGAVGKEILNRKLRDFYLGLMMVKIPLRGRGPFTIFVPNAEAYKGDRNGAGKMKSLARNKEQYATVLRSHIVMCHTLLPADLSRPRNLTSLSGFILTTTSNQGFISVNEANVTYSDDISVNGIFHEINKILFPPNMDKDQSPDSPLNLTNVAEHHGYQTFYKLLEDTGVMNLVNDEMYQPVTVFLPSDKVMASLSQERKNFLFHQHNRPHLMEHLKYHILHNQKTYAEGLIHLDAARTLQGSPLSFVCGGTDNIGEIFVNDGKCRITQRHLVFKGGIAYGIDCLLTPPSLGGRCDEQSSFDLKMSCGVCTSTDDHCPRGTRTKEVQKCDLPSMFVSKNSGCRSICSVSFWQSKCCPGFYGRDCLACPGGASSPCNYRGKCDDGHLGNGTCICDTGFRGVACELCSDGFYGPTCKVCNCSKHGTCDDGHRGTGLCFCEPGWTGDRCETEQAEVYQCSPSCSPKAVCKENNTCVCRPFYEGDGYTCTVVDMCQIWNGGCATEAKCSQNGGKVSCTCPKGHTGDGFICQPIDPCVSGDNGGCHEHAICTMTAPGKKECTCKDNYIGDGVTCEVKQLPISRCLQDNGQCHADAKCTDLHFEDATLGVFHYRSDKGQYKLNYTAAQQACTAEGGTLATYNQLSYAQQGGLNMCSAGWLDGARVAYPTTYSNPKCGFGHVGIVDYGIRKNLSETWDTFCYRMKEVKCDCKPGYVGDGFSCTGNLLQVLRSTPSFSNFFTQILNYSQVSQSGKQFVKRLSNLTVQSTLFVPDNSGLPDNQTLSQRDIEFHLSEGQALPLNQLKNGSRIRTRVGSLTILGVADQLNPSALSSRYINGHFVTDSDIQASNGIIHVLQGPLTAPPPHQEMHVAHKAGMGVGVVLLVVLVAGVVFVGYHFYTHTTKPFQFHYFKEDEAEVEAPAGNSSHSICNPVYEAAPESELNTSDVAEDKAEEEAPAGNSSHSICNPVYEAAPEPELNTSELTVKDKHEVVNGGSYDLLQDS</sequence>